<dbReference type="Proteomes" id="UP000650467">
    <property type="component" value="Unassembled WGS sequence"/>
</dbReference>
<feature type="compositionally biased region" description="Low complexity" evidence="1">
    <location>
        <begin position="384"/>
        <end position="393"/>
    </location>
</feature>
<feature type="region of interest" description="Disordered" evidence="1">
    <location>
        <begin position="603"/>
        <end position="677"/>
    </location>
</feature>
<proteinExistence type="predicted"/>
<reference evidence="2" key="1">
    <citation type="journal article" date="2020" name="bioRxiv">
        <title>Comparative genomics of Chlamydomonas.</title>
        <authorList>
            <person name="Craig R.J."/>
            <person name="Hasan A.R."/>
            <person name="Ness R.W."/>
            <person name="Keightley P.D."/>
        </authorList>
    </citation>
    <scope>NUCLEOTIDE SEQUENCE</scope>
    <source>
        <strain evidence="2">SAG 7.73</strain>
    </source>
</reference>
<accession>A0A835TH04</accession>
<evidence type="ECO:0000256" key="1">
    <source>
        <dbReference type="SAM" id="MobiDB-lite"/>
    </source>
</evidence>
<feature type="compositionally biased region" description="Acidic residues" evidence="1">
    <location>
        <begin position="626"/>
        <end position="657"/>
    </location>
</feature>
<feature type="compositionally biased region" description="Acidic residues" evidence="1">
    <location>
        <begin position="603"/>
        <end position="619"/>
    </location>
</feature>
<feature type="region of interest" description="Disordered" evidence="1">
    <location>
        <begin position="337"/>
        <end position="393"/>
    </location>
</feature>
<dbReference type="EMBL" id="JAEHOC010000003">
    <property type="protein sequence ID" value="KAG2443388.1"/>
    <property type="molecule type" value="Genomic_DNA"/>
</dbReference>
<protein>
    <submittedName>
        <fullName evidence="2">Uncharacterized protein</fullName>
    </submittedName>
</protein>
<organism evidence="2 3">
    <name type="scientific">Chlamydomonas incerta</name>
    <dbReference type="NCBI Taxonomy" id="51695"/>
    <lineage>
        <taxon>Eukaryota</taxon>
        <taxon>Viridiplantae</taxon>
        <taxon>Chlorophyta</taxon>
        <taxon>core chlorophytes</taxon>
        <taxon>Chlorophyceae</taxon>
        <taxon>CS clade</taxon>
        <taxon>Chlamydomonadales</taxon>
        <taxon>Chlamydomonadaceae</taxon>
        <taxon>Chlamydomonas</taxon>
    </lineage>
</organism>
<evidence type="ECO:0000313" key="2">
    <source>
        <dbReference type="EMBL" id="KAG2443388.1"/>
    </source>
</evidence>
<name>A0A835TH04_CHLIN</name>
<evidence type="ECO:0000313" key="3">
    <source>
        <dbReference type="Proteomes" id="UP000650467"/>
    </source>
</evidence>
<keyword evidence="3" id="KW-1185">Reference proteome</keyword>
<gene>
    <name evidence="2" type="ORF">HXX76_001748</name>
</gene>
<comment type="caution">
    <text evidence="2">The sequence shown here is derived from an EMBL/GenBank/DDBJ whole genome shotgun (WGS) entry which is preliminary data.</text>
</comment>
<feature type="compositionally biased region" description="Pro residues" evidence="1">
    <location>
        <begin position="343"/>
        <end position="352"/>
    </location>
</feature>
<feature type="compositionally biased region" description="Low complexity" evidence="1">
    <location>
        <begin position="353"/>
        <end position="365"/>
    </location>
</feature>
<sequence length="677" mass="71262">MSGDELPGIGALAACPRLRELTITCAESLKLTDDMVEGLSRLQHLQSLSLVCRWLGGFPALTQVLLGARRPPHVRTISVKIPIQYHTFSFQLEYGRLSAPGAAASVTAAAAGAGGPVEGILRVTVCKGSRGHMLMAPMESMAELVLGAAAELRQRRIPELVIQELDTGSWEPPEMVEPGEPLSRLLARCSRVDLGSFKVYSSQTPWVAAATARLFGLPRELSLCHHLWGCSADTLAMLAVEPRQRVQEQQQQQQVQPTLLFDPLNPRELQEVAKQVIQDAAAQLWTQAAGSIGAIVGRHGSGSGTAIVLLRGPLPGSPHFEAEDREWERWLRDTLCQWFGGPQPQPPQPPQPQGAQRQQQGQAAQELGKRSWDTRDRQPDDVPDAAASPAAADRAARGLPVAAGAAGGPDDAVAAVAAAVAAGAAVAPPQLQEFGVLLGSCAVAAPTAGIVLVECWTRAHAAELVELLGETTAAHGGGGGGGGAPVRAAVLPVGLPGVTAEVQEVWESAVIKAILATVRRSAPTPAHAEAAAAYGTNANAAANAVLPAAAAAAVRGGAALEEAPARIDGALLGRLDALVRLDIAVRGLWQDMQCWNLRGLDSEREEAEEAEELEEEEGGMEALLGLEEDAAEEWAEEWAEAEEEEEQEAEEGQEEVGNEVLRLEEDVEMGVGQGFGG</sequence>
<feature type="compositionally biased region" description="Basic and acidic residues" evidence="1">
    <location>
        <begin position="367"/>
        <end position="380"/>
    </location>
</feature>
<dbReference type="AlphaFoldDB" id="A0A835TH04"/>